<feature type="region of interest" description="Disordered" evidence="1">
    <location>
        <begin position="1"/>
        <end position="39"/>
    </location>
</feature>
<dbReference type="OrthoDB" id="2281895at2759"/>
<protein>
    <recommendedName>
        <fullName evidence="2">RNase III domain-containing protein</fullName>
    </recommendedName>
</protein>
<dbReference type="GO" id="GO:0003735">
    <property type="term" value="F:structural constituent of ribosome"/>
    <property type="evidence" value="ECO:0007669"/>
    <property type="project" value="InterPro"/>
</dbReference>
<evidence type="ECO:0000256" key="1">
    <source>
        <dbReference type="SAM" id="MobiDB-lite"/>
    </source>
</evidence>
<organism evidence="3 4">
    <name type="scientific">Daedalea quercina L-15889</name>
    <dbReference type="NCBI Taxonomy" id="1314783"/>
    <lineage>
        <taxon>Eukaryota</taxon>
        <taxon>Fungi</taxon>
        <taxon>Dikarya</taxon>
        <taxon>Basidiomycota</taxon>
        <taxon>Agaricomycotina</taxon>
        <taxon>Agaricomycetes</taxon>
        <taxon>Polyporales</taxon>
        <taxon>Fomitopsis</taxon>
    </lineage>
</organism>
<evidence type="ECO:0000259" key="2">
    <source>
        <dbReference type="Pfam" id="PF14622"/>
    </source>
</evidence>
<dbReference type="GO" id="GO:0032543">
    <property type="term" value="P:mitochondrial translation"/>
    <property type="evidence" value="ECO:0007669"/>
    <property type="project" value="InterPro"/>
</dbReference>
<proteinExistence type="predicted"/>
<dbReference type="PANTHER" id="PTHR28160">
    <property type="entry name" value="54S RIBOSOMAL PROTEIN L15, MITOCHONDRIAL"/>
    <property type="match status" value="1"/>
</dbReference>
<dbReference type="GO" id="GO:0004525">
    <property type="term" value="F:ribonuclease III activity"/>
    <property type="evidence" value="ECO:0007669"/>
    <property type="project" value="InterPro"/>
</dbReference>
<evidence type="ECO:0000313" key="3">
    <source>
        <dbReference type="EMBL" id="KZT64966.1"/>
    </source>
</evidence>
<accession>A0A165LXA7</accession>
<dbReference type="Gene3D" id="1.10.1520.10">
    <property type="entry name" value="Ribonuclease III domain"/>
    <property type="match status" value="1"/>
</dbReference>
<dbReference type="AlphaFoldDB" id="A0A165LXA7"/>
<dbReference type="GO" id="GO:0005762">
    <property type="term" value="C:mitochondrial large ribosomal subunit"/>
    <property type="evidence" value="ECO:0007669"/>
    <property type="project" value="InterPro"/>
</dbReference>
<dbReference type="InterPro" id="IPR040030">
    <property type="entry name" value="Ribosomal_mL57"/>
</dbReference>
<dbReference type="STRING" id="1314783.A0A165LXA7"/>
<dbReference type="EMBL" id="KV429114">
    <property type="protein sequence ID" value="KZT64966.1"/>
    <property type="molecule type" value="Genomic_DNA"/>
</dbReference>
<evidence type="ECO:0000313" key="4">
    <source>
        <dbReference type="Proteomes" id="UP000076727"/>
    </source>
</evidence>
<dbReference type="SUPFAM" id="SSF69065">
    <property type="entry name" value="RNase III domain-like"/>
    <property type="match status" value="1"/>
</dbReference>
<dbReference type="InterPro" id="IPR000999">
    <property type="entry name" value="RNase_III_dom"/>
</dbReference>
<keyword evidence="4" id="KW-1185">Reference proteome</keyword>
<name>A0A165LXA7_9APHY</name>
<dbReference type="PANTHER" id="PTHR28160:SF1">
    <property type="entry name" value="LARGE RIBOSOMAL SUBUNIT PROTEIN ML57"/>
    <property type="match status" value="1"/>
</dbReference>
<sequence length="226" mass="24431">MVQAQQTHPPHLPPPSPAQPSGHRAASSNTPQDLAVSPEEHLNSLLSPLRFPAELADRMLTHASHPDAKIRHNARLSFMGRRVMQFYLLALLDSSPSLRQDHEFDHIAEHALNTYLLGEHVATAWSLGEALKWSPASTATTEVSSKNVGLYKVLGGAVEAIVGGVNHQFGGIAAQRLFHTRVLPHLLLPGTPRGLNDAFHEHAIAICERFGGPHGDLIGLKAKGAQ</sequence>
<dbReference type="GO" id="GO:0006396">
    <property type="term" value="P:RNA processing"/>
    <property type="evidence" value="ECO:0007669"/>
    <property type="project" value="InterPro"/>
</dbReference>
<reference evidence="3 4" key="1">
    <citation type="journal article" date="2016" name="Mol. Biol. Evol.">
        <title>Comparative Genomics of Early-Diverging Mushroom-Forming Fungi Provides Insights into the Origins of Lignocellulose Decay Capabilities.</title>
        <authorList>
            <person name="Nagy L.G."/>
            <person name="Riley R."/>
            <person name="Tritt A."/>
            <person name="Adam C."/>
            <person name="Daum C."/>
            <person name="Floudas D."/>
            <person name="Sun H."/>
            <person name="Yadav J.S."/>
            <person name="Pangilinan J."/>
            <person name="Larsson K.H."/>
            <person name="Matsuura K."/>
            <person name="Barry K."/>
            <person name="Labutti K."/>
            <person name="Kuo R."/>
            <person name="Ohm R.A."/>
            <person name="Bhattacharya S.S."/>
            <person name="Shirouzu T."/>
            <person name="Yoshinaga Y."/>
            <person name="Martin F.M."/>
            <person name="Grigoriev I.V."/>
            <person name="Hibbett D.S."/>
        </authorList>
    </citation>
    <scope>NUCLEOTIDE SEQUENCE [LARGE SCALE GENOMIC DNA]</scope>
    <source>
        <strain evidence="3 4">L-15889</strain>
    </source>
</reference>
<gene>
    <name evidence="3" type="ORF">DAEQUDRAFT_677623</name>
</gene>
<dbReference type="Pfam" id="PF14622">
    <property type="entry name" value="Ribonucleas_3_3"/>
    <property type="match status" value="1"/>
</dbReference>
<dbReference type="Proteomes" id="UP000076727">
    <property type="component" value="Unassembled WGS sequence"/>
</dbReference>
<feature type="domain" description="RNase III" evidence="2">
    <location>
        <begin position="54"/>
        <end position="185"/>
    </location>
</feature>
<dbReference type="InterPro" id="IPR036389">
    <property type="entry name" value="RNase_III_sf"/>
</dbReference>